<organism evidence="4">
    <name type="scientific">Angiostrongylus costaricensis</name>
    <name type="common">Nematode worm</name>
    <dbReference type="NCBI Taxonomy" id="334426"/>
    <lineage>
        <taxon>Eukaryota</taxon>
        <taxon>Metazoa</taxon>
        <taxon>Ecdysozoa</taxon>
        <taxon>Nematoda</taxon>
        <taxon>Chromadorea</taxon>
        <taxon>Rhabditida</taxon>
        <taxon>Rhabditina</taxon>
        <taxon>Rhabditomorpha</taxon>
        <taxon>Strongyloidea</taxon>
        <taxon>Metastrongylidae</taxon>
        <taxon>Angiostrongylus</taxon>
    </lineage>
</organism>
<reference evidence="2 3" key="2">
    <citation type="submission" date="2018-11" db="EMBL/GenBank/DDBJ databases">
        <authorList>
            <consortium name="Pathogen Informatics"/>
        </authorList>
    </citation>
    <scope>NUCLEOTIDE SEQUENCE [LARGE SCALE GENOMIC DNA]</scope>
    <source>
        <strain evidence="2 3">Costa Rica</strain>
    </source>
</reference>
<dbReference type="PANTHER" id="PTHR21301">
    <property type="entry name" value="REVERSE TRANSCRIPTASE"/>
    <property type="match status" value="1"/>
</dbReference>
<sequence length="132" mass="15095">MESFDVTAFYTKVSNDPALQAILELIQHKEAINMYGFSIQQLMTLLKECLNCSIIRWFERYYAQMRALAMGRRLISGIAIAFMSKMGAPVIDPPSLFNCGHIDDYLVNCLTQGGMDKCFELLNKRSKHIKFT</sequence>
<dbReference type="PROSITE" id="PS50878">
    <property type="entry name" value="RT_POL"/>
    <property type="match status" value="1"/>
</dbReference>
<dbReference type="InterPro" id="IPR000477">
    <property type="entry name" value="RT_dom"/>
</dbReference>
<dbReference type="Proteomes" id="UP000267027">
    <property type="component" value="Unassembled WGS sequence"/>
</dbReference>
<evidence type="ECO:0000313" key="4">
    <source>
        <dbReference type="WBParaSite" id="ACOC_0001300401-mRNA-1"/>
    </source>
</evidence>
<reference evidence="4" key="1">
    <citation type="submission" date="2017-02" db="UniProtKB">
        <authorList>
            <consortium name="WormBaseParasite"/>
        </authorList>
    </citation>
    <scope>IDENTIFICATION</scope>
</reference>
<protein>
    <submittedName>
        <fullName evidence="4">Reverse transcriptase domain-containing protein</fullName>
    </submittedName>
</protein>
<dbReference type="WBParaSite" id="ACOC_0001300401-mRNA-1">
    <property type="protein sequence ID" value="ACOC_0001300401-mRNA-1"/>
    <property type="gene ID" value="ACOC_0001300401"/>
</dbReference>
<dbReference type="EMBL" id="UYYA01005384">
    <property type="protein sequence ID" value="VDM64590.1"/>
    <property type="molecule type" value="Genomic_DNA"/>
</dbReference>
<proteinExistence type="predicted"/>
<accession>A0A0R3Q1T8</accession>
<evidence type="ECO:0000259" key="1">
    <source>
        <dbReference type="PROSITE" id="PS50878"/>
    </source>
</evidence>
<keyword evidence="3" id="KW-1185">Reference proteome</keyword>
<evidence type="ECO:0000313" key="3">
    <source>
        <dbReference type="Proteomes" id="UP000267027"/>
    </source>
</evidence>
<dbReference type="AlphaFoldDB" id="A0A0R3Q1T8"/>
<gene>
    <name evidence="2" type="ORF">ACOC_LOCUS13005</name>
</gene>
<dbReference type="PANTHER" id="PTHR21301:SF10">
    <property type="entry name" value="REVERSE TRANSCRIPTASE DOMAIN-CONTAINING PROTEIN"/>
    <property type="match status" value="1"/>
</dbReference>
<evidence type="ECO:0000313" key="2">
    <source>
        <dbReference type="EMBL" id="VDM64590.1"/>
    </source>
</evidence>
<feature type="domain" description="Reverse transcriptase" evidence="1">
    <location>
        <begin position="1"/>
        <end position="132"/>
    </location>
</feature>
<dbReference type="OrthoDB" id="5862033at2759"/>
<name>A0A0R3Q1T8_ANGCS</name>